<dbReference type="Gene3D" id="3.40.50.1000">
    <property type="entry name" value="HAD superfamily/HAD-like"/>
    <property type="match status" value="1"/>
</dbReference>
<dbReference type="AlphaFoldDB" id="A0ABD5XUC4"/>
<dbReference type="InterPro" id="IPR051540">
    <property type="entry name" value="S-2-haloacid_dehalogenase"/>
</dbReference>
<dbReference type="Proteomes" id="UP001596368">
    <property type="component" value="Unassembled WGS sequence"/>
</dbReference>
<dbReference type="PANTHER" id="PTHR43316">
    <property type="entry name" value="HYDROLASE, HALOACID DELAHOGENASE-RELATED"/>
    <property type="match status" value="1"/>
</dbReference>
<dbReference type="EC" id="3.1.3.-" evidence="3"/>
<keyword evidence="4" id="KW-1185">Reference proteome</keyword>
<dbReference type="GO" id="GO:0016787">
    <property type="term" value="F:hydrolase activity"/>
    <property type="evidence" value="ECO:0007669"/>
    <property type="project" value="UniProtKB-KW"/>
</dbReference>
<reference evidence="3 4" key="1">
    <citation type="journal article" date="2019" name="Int. J. Syst. Evol. Microbiol.">
        <title>The Global Catalogue of Microorganisms (GCM) 10K type strain sequencing project: providing services to taxonomists for standard genome sequencing and annotation.</title>
        <authorList>
            <consortium name="The Broad Institute Genomics Platform"/>
            <consortium name="The Broad Institute Genome Sequencing Center for Infectious Disease"/>
            <person name="Wu L."/>
            <person name="Ma J."/>
        </authorList>
    </citation>
    <scope>NUCLEOTIDE SEQUENCE [LARGE SCALE GENOMIC DNA]</scope>
    <source>
        <strain evidence="3 4">DT92</strain>
    </source>
</reference>
<dbReference type="NCBIfam" id="TIGR01549">
    <property type="entry name" value="HAD-SF-IA-v1"/>
    <property type="match status" value="1"/>
</dbReference>
<dbReference type="PANTHER" id="PTHR43316:SF3">
    <property type="entry name" value="HALOACID DEHALOGENASE, TYPE II (AFU_ORTHOLOGUE AFUA_2G07750)-RELATED"/>
    <property type="match status" value="1"/>
</dbReference>
<dbReference type="EMBL" id="JBHSZG010000001">
    <property type="protein sequence ID" value="MFC7135729.1"/>
    <property type="molecule type" value="Genomic_DNA"/>
</dbReference>
<dbReference type="PRINTS" id="PR00413">
    <property type="entry name" value="HADHALOGNASE"/>
</dbReference>
<evidence type="ECO:0000313" key="4">
    <source>
        <dbReference type="Proteomes" id="UP001596368"/>
    </source>
</evidence>
<dbReference type="InterPro" id="IPR023214">
    <property type="entry name" value="HAD_sf"/>
</dbReference>
<name>A0ABD5XUC4_9EURY</name>
<sequence>MSTAWFFDCDGTLVEFTAPYDEIFCDTCAAVGVARDDARSLFESYNDAFFDAFGAFHPEPYREGMAGALAAAGLDADVDAASLAASLCETEAAATTVREGTRATLDALADDGVALGVLTNGVAAQQRRKLTRHGLFDLFDAYVPSYEVGAHKPDPEPFAVARDRLPADEHVYVGDSRDHDVVPAREAGFRAVHVDHDADPGVVTVRDPGAVGDLFVR</sequence>
<comment type="caution">
    <text evidence="3">The sequence shown here is derived from an EMBL/GenBank/DDBJ whole genome shotgun (WGS) entry which is preliminary data.</text>
</comment>
<evidence type="ECO:0000313" key="3">
    <source>
        <dbReference type="EMBL" id="MFC7135729.1"/>
    </source>
</evidence>
<dbReference type="Pfam" id="PF00702">
    <property type="entry name" value="Hydrolase"/>
    <property type="match status" value="1"/>
</dbReference>
<organism evidence="3 4">
    <name type="scientific">Halobaculum litoreum</name>
    <dbReference type="NCBI Taxonomy" id="3031998"/>
    <lineage>
        <taxon>Archaea</taxon>
        <taxon>Methanobacteriati</taxon>
        <taxon>Methanobacteriota</taxon>
        <taxon>Stenosarchaea group</taxon>
        <taxon>Halobacteria</taxon>
        <taxon>Halobacteriales</taxon>
        <taxon>Haloferacaceae</taxon>
        <taxon>Halobaculum</taxon>
    </lineage>
</organism>
<dbReference type="InterPro" id="IPR006439">
    <property type="entry name" value="HAD-SF_hydro_IA"/>
</dbReference>
<dbReference type="InterPro" id="IPR036412">
    <property type="entry name" value="HAD-like_sf"/>
</dbReference>
<protein>
    <submittedName>
        <fullName evidence="3">HAD family hydrolase</fullName>
        <ecNumber evidence="3">3.1.3.-</ecNumber>
    </submittedName>
</protein>
<dbReference type="SFLD" id="SFLDS00003">
    <property type="entry name" value="Haloacid_Dehalogenase"/>
    <property type="match status" value="1"/>
</dbReference>
<evidence type="ECO:0000256" key="2">
    <source>
        <dbReference type="ARBA" id="ARBA00022801"/>
    </source>
</evidence>
<comment type="similarity">
    <text evidence="1">Belongs to the HAD-like hydrolase superfamily.</text>
</comment>
<gene>
    <name evidence="3" type="ORF">ACFQRB_02215</name>
</gene>
<proteinExistence type="inferred from homology"/>
<keyword evidence="2 3" id="KW-0378">Hydrolase</keyword>
<dbReference type="SUPFAM" id="SSF56784">
    <property type="entry name" value="HAD-like"/>
    <property type="match status" value="1"/>
</dbReference>
<dbReference type="SFLD" id="SFLDG01129">
    <property type="entry name" value="C1.5:_HAD__Beta-PGM__Phosphata"/>
    <property type="match status" value="1"/>
</dbReference>
<accession>A0ABD5XUC4</accession>
<evidence type="ECO:0000256" key="1">
    <source>
        <dbReference type="ARBA" id="ARBA00007958"/>
    </source>
</evidence>